<evidence type="ECO:0000313" key="1">
    <source>
        <dbReference type="EMBL" id="BAD35947.1"/>
    </source>
</evidence>
<reference evidence="2" key="2">
    <citation type="submission" date="2002-11" db="EMBL/GenBank/DDBJ databases">
        <title>Oryza sativa nipponbare(GA3) genomic DNA, chromosome 6, BAC clone:OSJNBb0027A16.</title>
        <authorList>
            <person name="Sasaki T."/>
            <person name="Matsumoto T."/>
            <person name="Katayose Y."/>
        </authorList>
    </citation>
    <scope>NUCLEOTIDE SEQUENCE</scope>
</reference>
<evidence type="ECO:0000313" key="3">
    <source>
        <dbReference type="Proteomes" id="UP000000763"/>
    </source>
</evidence>
<dbReference type="EMBL" id="AP005914">
    <property type="protein sequence ID" value="BAD36552.1"/>
    <property type="molecule type" value="Genomic_DNA"/>
</dbReference>
<dbReference type="Proteomes" id="UP000000763">
    <property type="component" value="Chromosome 6"/>
</dbReference>
<proteinExistence type="predicted"/>
<evidence type="ECO:0000313" key="2">
    <source>
        <dbReference type="EMBL" id="BAD36552.1"/>
    </source>
</evidence>
<reference evidence="3" key="4">
    <citation type="journal article" date="2008" name="Nucleic Acids Res.">
        <title>The rice annotation project database (RAP-DB): 2008 update.</title>
        <authorList>
            <consortium name="The rice annotation project (RAP)"/>
        </authorList>
    </citation>
    <scope>GENOME REANNOTATION</scope>
    <source>
        <strain evidence="3">cv. Nipponbare</strain>
    </source>
</reference>
<dbReference type="EMBL" id="AP004804">
    <property type="protein sequence ID" value="BAD35947.1"/>
    <property type="molecule type" value="Genomic_DNA"/>
</dbReference>
<name>Q69KI8_ORYSJ</name>
<reference evidence="3" key="3">
    <citation type="journal article" date="2005" name="Nature">
        <title>The map-based sequence of the rice genome.</title>
        <authorList>
            <consortium name="International rice genome sequencing project (IRGSP)"/>
            <person name="Matsumoto T."/>
            <person name="Wu J."/>
            <person name="Kanamori H."/>
            <person name="Katayose Y."/>
            <person name="Fujisawa M."/>
            <person name="Namiki N."/>
            <person name="Mizuno H."/>
            <person name="Yamamoto K."/>
            <person name="Antonio B.A."/>
            <person name="Baba T."/>
            <person name="Sakata K."/>
            <person name="Nagamura Y."/>
            <person name="Aoki H."/>
            <person name="Arikawa K."/>
            <person name="Arita K."/>
            <person name="Bito T."/>
            <person name="Chiden Y."/>
            <person name="Fujitsuka N."/>
            <person name="Fukunaka R."/>
            <person name="Hamada M."/>
            <person name="Harada C."/>
            <person name="Hayashi A."/>
            <person name="Hijishita S."/>
            <person name="Honda M."/>
            <person name="Hosokawa S."/>
            <person name="Ichikawa Y."/>
            <person name="Idonuma A."/>
            <person name="Iijima M."/>
            <person name="Ikeda M."/>
            <person name="Ikeno M."/>
            <person name="Ito K."/>
            <person name="Ito S."/>
            <person name="Ito T."/>
            <person name="Ito Y."/>
            <person name="Ito Y."/>
            <person name="Iwabuchi A."/>
            <person name="Kamiya K."/>
            <person name="Karasawa W."/>
            <person name="Kurita K."/>
            <person name="Katagiri S."/>
            <person name="Kikuta A."/>
            <person name="Kobayashi H."/>
            <person name="Kobayashi N."/>
            <person name="Machita K."/>
            <person name="Maehara T."/>
            <person name="Masukawa M."/>
            <person name="Mizubayashi T."/>
            <person name="Mukai Y."/>
            <person name="Nagasaki H."/>
            <person name="Nagata Y."/>
            <person name="Naito S."/>
            <person name="Nakashima M."/>
            <person name="Nakama Y."/>
            <person name="Nakamichi Y."/>
            <person name="Nakamura M."/>
            <person name="Meguro A."/>
            <person name="Negishi M."/>
            <person name="Ohta I."/>
            <person name="Ohta T."/>
            <person name="Okamoto M."/>
            <person name="Ono N."/>
            <person name="Saji S."/>
            <person name="Sakaguchi M."/>
            <person name="Sakai K."/>
            <person name="Shibata M."/>
            <person name="Shimokawa T."/>
            <person name="Song J."/>
            <person name="Takazaki Y."/>
            <person name="Terasawa K."/>
            <person name="Tsugane M."/>
            <person name="Tsuji K."/>
            <person name="Ueda S."/>
            <person name="Waki K."/>
            <person name="Yamagata H."/>
            <person name="Yamamoto M."/>
            <person name="Yamamoto S."/>
            <person name="Yamane H."/>
            <person name="Yoshiki S."/>
            <person name="Yoshihara R."/>
            <person name="Yukawa K."/>
            <person name="Zhong H."/>
            <person name="Yano M."/>
            <person name="Yuan Q."/>
            <person name="Ouyang S."/>
            <person name="Liu J."/>
            <person name="Jones K.M."/>
            <person name="Gansberger K."/>
            <person name="Moffat K."/>
            <person name="Hill J."/>
            <person name="Bera J."/>
            <person name="Fadrosh D."/>
            <person name="Jin S."/>
            <person name="Johri S."/>
            <person name="Kim M."/>
            <person name="Overton L."/>
            <person name="Reardon M."/>
            <person name="Tsitrin T."/>
            <person name="Vuong H."/>
            <person name="Weaver B."/>
            <person name="Ciecko A."/>
            <person name="Tallon L."/>
            <person name="Jackson J."/>
            <person name="Pai G."/>
            <person name="Aken S.V."/>
            <person name="Utterback T."/>
            <person name="Reidmuller S."/>
            <person name="Feldblyum T."/>
            <person name="Hsiao J."/>
            <person name="Zismann V."/>
            <person name="Iobst S."/>
            <person name="de Vazeille A.R."/>
            <person name="Buell C.R."/>
            <person name="Ying K."/>
            <person name="Li Y."/>
            <person name="Lu T."/>
            <person name="Huang Y."/>
            <person name="Zhao Q."/>
            <person name="Feng Q."/>
            <person name="Zhang L."/>
            <person name="Zhu J."/>
            <person name="Weng Q."/>
            <person name="Mu J."/>
            <person name="Lu Y."/>
            <person name="Fan D."/>
            <person name="Liu Y."/>
            <person name="Guan J."/>
            <person name="Zhang Y."/>
            <person name="Yu S."/>
            <person name="Liu X."/>
            <person name="Zhang Y."/>
            <person name="Hong G."/>
            <person name="Han B."/>
            <person name="Choisne N."/>
            <person name="Demange N."/>
            <person name="Orjeda G."/>
            <person name="Samain S."/>
            <person name="Cattolico L."/>
            <person name="Pelletier E."/>
            <person name="Couloux A."/>
            <person name="Segurens B."/>
            <person name="Wincker P."/>
            <person name="D'Hont A."/>
            <person name="Scarpelli C."/>
            <person name="Weissenbach J."/>
            <person name="Salanoubat M."/>
            <person name="Quetier F."/>
            <person name="Yu Y."/>
            <person name="Kim H.R."/>
            <person name="Rambo T."/>
            <person name="Currie J."/>
            <person name="Collura K."/>
            <person name="Luo M."/>
            <person name="Yang T."/>
            <person name="Ammiraju J.S.S."/>
            <person name="Engler F."/>
            <person name="Soderlund C."/>
            <person name="Wing R.A."/>
            <person name="Palmer L.E."/>
            <person name="de la Bastide M."/>
            <person name="Spiegel L."/>
            <person name="Nascimento L."/>
            <person name="Zutavern T."/>
            <person name="O'Shaughnessy A."/>
            <person name="Dike S."/>
            <person name="Dedhia N."/>
            <person name="Preston R."/>
            <person name="Balija V."/>
            <person name="McCombie W.R."/>
            <person name="Chow T."/>
            <person name="Chen H."/>
            <person name="Chung M."/>
            <person name="Chen C."/>
            <person name="Shaw J."/>
            <person name="Wu H."/>
            <person name="Hsiao K."/>
            <person name="Chao Y."/>
            <person name="Chu M."/>
            <person name="Cheng C."/>
            <person name="Hour A."/>
            <person name="Lee P."/>
            <person name="Lin S."/>
            <person name="Lin Y."/>
            <person name="Liou J."/>
            <person name="Liu S."/>
            <person name="Hsing Y."/>
            <person name="Raghuvanshi S."/>
            <person name="Mohanty A."/>
            <person name="Bharti A.K."/>
            <person name="Gaur A."/>
            <person name="Gupta V."/>
            <person name="Kumar D."/>
            <person name="Ravi V."/>
            <person name="Vij S."/>
            <person name="Kapur A."/>
            <person name="Khurana P."/>
            <person name="Khurana P."/>
            <person name="Khurana J.P."/>
            <person name="Tyagi A.K."/>
            <person name="Gaikwad K."/>
            <person name="Singh A."/>
            <person name="Dalal V."/>
            <person name="Srivastava S."/>
            <person name="Dixit A."/>
            <person name="Pal A.K."/>
            <person name="Ghazi I.A."/>
            <person name="Yadav M."/>
            <person name="Pandit A."/>
            <person name="Bhargava A."/>
            <person name="Sureshbabu K."/>
            <person name="Batra K."/>
            <person name="Sharma T.R."/>
            <person name="Mohapatra T."/>
            <person name="Singh N.K."/>
            <person name="Messing J."/>
            <person name="Nelson A.B."/>
            <person name="Fuks G."/>
            <person name="Kavchok S."/>
            <person name="Keizer G."/>
            <person name="Linton E."/>
            <person name="Llaca V."/>
            <person name="Song R."/>
            <person name="Tanyolac B."/>
            <person name="Young S."/>
            <person name="Ho-Il K."/>
            <person name="Hahn J.H."/>
            <person name="Sangsakoo G."/>
            <person name="Vanavichit A."/>
            <person name="de Mattos Luiz.A.T."/>
            <person name="Zimmer P.D."/>
            <person name="Malone G."/>
            <person name="Dellagostin O."/>
            <person name="de Oliveira A.C."/>
            <person name="Bevan M."/>
            <person name="Bancroft I."/>
            <person name="Minx P."/>
            <person name="Cordum H."/>
            <person name="Wilson R."/>
            <person name="Cheng Z."/>
            <person name="Jin W."/>
            <person name="Jiang J."/>
            <person name="Leong S.A."/>
            <person name="Iwama H."/>
            <person name="Gojobori T."/>
            <person name="Itoh T."/>
            <person name="Niimura Y."/>
            <person name="Fujii Y."/>
            <person name="Habara T."/>
            <person name="Sakai H."/>
            <person name="Sato Y."/>
            <person name="Wilson G."/>
            <person name="Kumar K."/>
            <person name="McCouch S."/>
            <person name="Juretic N."/>
            <person name="Hoen D."/>
            <person name="Wright S."/>
            <person name="Bruskiewich R."/>
            <person name="Bureau T."/>
            <person name="Miyao A."/>
            <person name="Hirochika H."/>
            <person name="Nishikawa T."/>
            <person name="Kadowaki K."/>
            <person name="Sugiura M."/>
            <person name="Burr B."/>
            <person name="Sasaki T."/>
        </authorList>
    </citation>
    <scope>NUCLEOTIDE SEQUENCE [LARGE SCALE GENOMIC DNA]</scope>
    <source>
        <strain evidence="3">cv. Nipponbare</strain>
    </source>
</reference>
<dbReference type="AlphaFoldDB" id="Q69KI8"/>
<reference evidence="1" key="1">
    <citation type="submission" date="2002-02" db="EMBL/GenBank/DDBJ databases">
        <title>Oryza sativa nipponbare(GA3) genomic DNA, chromosome 6, PAC clone:P0680B05.</title>
        <authorList>
            <person name="Sasaki T."/>
            <person name="Matsumoto T."/>
            <person name="Yamamoto K."/>
        </authorList>
    </citation>
    <scope>NUCLEOTIDE SEQUENCE</scope>
</reference>
<accession>Q69KI8</accession>
<protein>
    <submittedName>
        <fullName evidence="2">Uncharacterized protein</fullName>
    </submittedName>
</protein>
<sequence>MAHGGAGLKAAMAIRGDAMVRQLRRRMRDAMAAAAHGARGTDVTATDVTPTSWDGMHVEFSTTLLILGEGDLLKREDALLAT</sequence>
<gene>
    <name evidence="2" type="ORF">OSJNBb0027A16.27</name>
    <name evidence="1" type="ORF">P0680B05.2</name>
</gene>
<organism evidence="2 3">
    <name type="scientific">Oryza sativa subsp. japonica</name>
    <name type="common">Rice</name>
    <dbReference type="NCBI Taxonomy" id="39947"/>
    <lineage>
        <taxon>Eukaryota</taxon>
        <taxon>Viridiplantae</taxon>
        <taxon>Streptophyta</taxon>
        <taxon>Embryophyta</taxon>
        <taxon>Tracheophyta</taxon>
        <taxon>Spermatophyta</taxon>
        <taxon>Magnoliopsida</taxon>
        <taxon>Liliopsida</taxon>
        <taxon>Poales</taxon>
        <taxon>Poaceae</taxon>
        <taxon>BOP clade</taxon>
        <taxon>Oryzoideae</taxon>
        <taxon>Oryzeae</taxon>
        <taxon>Oryzinae</taxon>
        <taxon>Oryza</taxon>
        <taxon>Oryza sativa</taxon>
    </lineage>
</organism>